<name>A0A6I6DEG0_9FIRM</name>
<keyword evidence="2" id="KW-0949">S-adenosyl-L-methionine</keyword>
<dbReference type="GO" id="GO:0005829">
    <property type="term" value="C:cytosol"/>
    <property type="evidence" value="ECO:0007669"/>
    <property type="project" value="TreeGrafter"/>
</dbReference>
<dbReference type="EMBL" id="CP046457">
    <property type="protein sequence ID" value="QGT99412.1"/>
    <property type="molecule type" value="Genomic_DNA"/>
</dbReference>
<dbReference type="InterPro" id="IPR025288">
    <property type="entry name" value="DUF4080"/>
</dbReference>
<dbReference type="SFLD" id="SFLDG01082">
    <property type="entry name" value="B12-binding_domain_containing"/>
    <property type="match status" value="1"/>
</dbReference>
<dbReference type="AlphaFoldDB" id="A0A6I6DEG0"/>
<dbReference type="RefSeq" id="WP_156203313.1">
    <property type="nucleotide sequence ID" value="NZ_CP046457.1"/>
</dbReference>
<evidence type="ECO:0000256" key="5">
    <source>
        <dbReference type="ARBA" id="ARBA00023014"/>
    </source>
</evidence>
<evidence type="ECO:0000259" key="6">
    <source>
        <dbReference type="PROSITE" id="PS51332"/>
    </source>
</evidence>
<dbReference type="OrthoDB" id="9801424at2"/>
<dbReference type="SFLD" id="SFLDG01123">
    <property type="entry name" value="methyltransferase_(Class_B)"/>
    <property type="match status" value="1"/>
</dbReference>
<dbReference type="InterPro" id="IPR036724">
    <property type="entry name" value="Cobalamin-bd_sf"/>
</dbReference>
<dbReference type="PROSITE" id="PS51918">
    <property type="entry name" value="RADICAL_SAM"/>
    <property type="match status" value="1"/>
</dbReference>
<evidence type="ECO:0000313" key="9">
    <source>
        <dbReference type="Proteomes" id="UP000426444"/>
    </source>
</evidence>
<dbReference type="Gene3D" id="3.80.30.20">
    <property type="entry name" value="tm_1862 like domain"/>
    <property type="match status" value="1"/>
</dbReference>
<dbReference type="InterPro" id="IPR007197">
    <property type="entry name" value="rSAM"/>
</dbReference>
<proteinExistence type="predicted"/>
<dbReference type="SUPFAM" id="SSF102114">
    <property type="entry name" value="Radical SAM enzymes"/>
    <property type="match status" value="1"/>
</dbReference>
<dbReference type="Pfam" id="PF13311">
    <property type="entry name" value="DUF4080"/>
    <property type="match status" value="1"/>
</dbReference>
<evidence type="ECO:0000256" key="4">
    <source>
        <dbReference type="ARBA" id="ARBA00023004"/>
    </source>
</evidence>
<comment type="cofactor">
    <cofactor evidence="1">
        <name>[4Fe-4S] cluster</name>
        <dbReference type="ChEBI" id="CHEBI:49883"/>
    </cofactor>
</comment>
<dbReference type="InterPro" id="IPR023404">
    <property type="entry name" value="rSAM_horseshoe"/>
</dbReference>
<evidence type="ECO:0000256" key="1">
    <source>
        <dbReference type="ARBA" id="ARBA00001966"/>
    </source>
</evidence>
<sequence>MKVLLVALNAKFIHSSLSLQYLKAYCNDLPLEIKIKEFSINEYISDIMDELYLEKPDVLCFSCYIWNINQILELCNDYKKIDTNIKIVLGGPEVSYDSHNMIENNNFIDFIVRGEGEETFKELLNQLYLNQSVTHIKGLTYSIADKIYSNTDRELVCNLDSLPSPHNIIMPDDNKVIYYETSRGCPFNCTYCLSSTTKGVRAFSLDRVKRDLDYLIEKQTKLVKFVDRTFNFNESRAKNIMEHIINRNGNTKFHFEIQAELLTKEMIDFLQNVPSDLFDFEIGIQTTFPPALEAINRKTDWDKLKENITLLKKNDNIHLHLDLIAGLPYESYEYFSSSFNMVYELEPDVLQLGFLKLLKGSEIRIKAKSFGYRFKENPPYQVLANKYITYEQILYLKRIEELLNKYFNSHIMRNSLKYITNNIYNNNAFQFYEDLADYWENYKYFNKGHKRDFYYTILKSFIKDNYIDHDDLLNDIIKFDFLINNKSYNLPDQIIRYNPSNINEKLSDYIKEEKIDPKLLATFSGKSIRTLRKYVRLEYFKYNPITYKKFNEDTSILFEYDPYKKTAFKFSIMK</sequence>
<feature type="domain" description="B12-binding" evidence="6">
    <location>
        <begin position="1"/>
        <end position="134"/>
    </location>
</feature>
<dbReference type="SFLD" id="SFLDS00029">
    <property type="entry name" value="Radical_SAM"/>
    <property type="match status" value="1"/>
</dbReference>
<dbReference type="InterPro" id="IPR051198">
    <property type="entry name" value="BchE-like"/>
</dbReference>
<dbReference type="InterPro" id="IPR058240">
    <property type="entry name" value="rSAM_sf"/>
</dbReference>
<evidence type="ECO:0000313" key="8">
    <source>
        <dbReference type="EMBL" id="QGT99412.1"/>
    </source>
</evidence>
<dbReference type="CDD" id="cd01335">
    <property type="entry name" value="Radical_SAM"/>
    <property type="match status" value="1"/>
</dbReference>
<dbReference type="InterPro" id="IPR034466">
    <property type="entry name" value="Methyltransferase_Class_B"/>
</dbReference>
<evidence type="ECO:0000256" key="3">
    <source>
        <dbReference type="ARBA" id="ARBA00022723"/>
    </source>
</evidence>
<dbReference type="Pfam" id="PF02310">
    <property type="entry name" value="B12-binding"/>
    <property type="match status" value="1"/>
</dbReference>
<keyword evidence="4" id="KW-0408">Iron</keyword>
<dbReference type="Proteomes" id="UP000426444">
    <property type="component" value="Chromosome"/>
</dbReference>
<keyword evidence="9" id="KW-1185">Reference proteome</keyword>
<evidence type="ECO:0000256" key="2">
    <source>
        <dbReference type="ARBA" id="ARBA00022691"/>
    </source>
</evidence>
<dbReference type="InterPro" id="IPR006158">
    <property type="entry name" value="Cobalamin-bd"/>
</dbReference>
<dbReference type="Pfam" id="PF04055">
    <property type="entry name" value="Radical_SAM"/>
    <property type="match status" value="1"/>
</dbReference>
<dbReference type="PANTHER" id="PTHR43409">
    <property type="entry name" value="ANAEROBIC MAGNESIUM-PROTOPORPHYRIN IX MONOMETHYL ESTER CYCLASE-RELATED"/>
    <property type="match status" value="1"/>
</dbReference>
<accession>A0A6I6DEG0</accession>
<feature type="domain" description="Radical SAM core" evidence="7">
    <location>
        <begin position="171"/>
        <end position="400"/>
    </location>
</feature>
<dbReference type="CDD" id="cd02068">
    <property type="entry name" value="radical_SAM_B12_BD"/>
    <property type="match status" value="1"/>
</dbReference>
<gene>
    <name evidence="8" type="ORF">SYNTR_0819</name>
</gene>
<dbReference type="PANTHER" id="PTHR43409:SF16">
    <property type="entry name" value="SLR0320 PROTEIN"/>
    <property type="match status" value="1"/>
</dbReference>
<dbReference type="SUPFAM" id="SSF52242">
    <property type="entry name" value="Cobalamin (vitamin B12)-binding domain"/>
    <property type="match status" value="1"/>
</dbReference>
<dbReference type="GO" id="GO:0003824">
    <property type="term" value="F:catalytic activity"/>
    <property type="evidence" value="ECO:0007669"/>
    <property type="project" value="InterPro"/>
</dbReference>
<keyword evidence="3" id="KW-0479">Metal-binding</keyword>
<keyword evidence="5" id="KW-0411">Iron-sulfur</keyword>
<dbReference type="GO" id="GO:0051539">
    <property type="term" value="F:4 iron, 4 sulfur cluster binding"/>
    <property type="evidence" value="ECO:0007669"/>
    <property type="project" value="UniProtKB-KW"/>
</dbReference>
<evidence type="ECO:0000259" key="7">
    <source>
        <dbReference type="PROSITE" id="PS51918"/>
    </source>
</evidence>
<protein>
    <submittedName>
        <fullName evidence="8">Fe-S oxidoreductase</fullName>
    </submittedName>
</protein>
<dbReference type="InterPro" id="IPR006638">
    <property type="entry name" value="Elp3/MiaA/NifB-like_rSAM"/>
</dbReference>
<dbReference type="KEGG" id="salq:SYNTR_0819"/>
<dbReference type="SMART" id="SM00729">
    <property type="entry name" value="Elp3"/>
    <property type="match status" value="1"/>
</dbReference>
<dbReference type="PROSITE" id="PS51332">
    <property type="entry name" value="B12_BINDING"/>
    <property type="match status" value="1"/>
</dbReference>
<dbReference type="GO" id="GO:0031419">
    <property type="term" value="F:cobalamin binding"/>
    <property type="evidence" value="ECO:0007669"/>
    <property type="project" value="InterPro"/>
</dbReference>
<organism evidence="8 9">
    <name type="scientific">Candidatus Syntrophocurvum alkaliphilum</name>
    <dbReference type="NCBI Taxonomy" id="2293317"/>
    <lineage>
        <taxon>Bacteria</taxon>
        <taxon>Bacillati</taxon>
        <taxon>Bacillota</taxon>
        <taxon>Clostridia</taxon>
        <taxon>Eubacteriales</taxon>
        <taxon>Syntrophomonadaceae</taxon>
        <taxon>Candidatus Syntrophocurvum</taxon>
    </lineage>
</organism>
<reference evidence="9" key="1">
    <citation type="journal article" date="2019" name="Microbiology">
        <title>Complete Genome Sequence of an Uncultured Bacterium of the Candidate Phylum Bipolaricaulota.</title>
        <authorList>
            <person name="Kadnikov V.V."/>
            <person name="Mardanov A.V."/>
            <person name="Beletsky A.V."/>
            <person name="Frank Y.A."/>
            <person name="Karnachuk O.V."/>
            <person name="Ravin N.V."/>
        </authorList>
    </citation>
    <scope>NUCLEOTIDE SEQUENCE [LARGE SCALE GENOMIC DNA]</scope>
</reference>
<dbReference type="GO" id="GO:0046872">
    <property type="term" value="F:metal ion binding"/>
    <property type="evidence" value="ECO:0007669"/>
    <property type="project" value="UniProtKB-KW"/>
</dbReference>
<dbReference type="Gene3D" id="3.40.50.280">
    <property type="entry name" value="Cobalamin-binding domain"/>
    <property type="match status" value="1"/>
</dbReference>